<proteinExistence type="predicted"/>
<dbReference type="RefSeq" id="WP_203167979.1">
    <property type="nucleotide sequence ID" value="NZ_JAEVLS010000003.1"/>
</dbReference>
<dbReference type="Pfam" id="PF04314">
    <property type="entry name" value="PCuAC"/>
    <property type="match status" value="1"/>
</dbReference>
<dbReference type="InterPro" id="IPR036182">
    <property type="entry name" value="PCuAC_sf"/>
</dbReference>
<comment type="caution">
    <text evidence="2">The sequence shown here is derived from an EMBL/GenBank/DDBJ whole genome shotgun (WGS) entry which is preliminary data.</text>
</comment>
<gene>
    <name evidence="2" type="ORF">JM946_14320</name>
</gene>
<feature type="chain" id="PRO_5045362852" evidence="1">
    <location>
        <begin position="21"/>
        <end position="163"/>
    </location>
</feature>
<dbReference type="InterPro" id="IPR007410">
    <property type="entry name" value="LpqE-like"/>
</dbReference>
<dbReference type="PROSITE" id="PS51257">
    <property type="entry name" value="PROKAR_LIPOPROTEIN"/>
    <property type="match status" value="1"/>
</dbReference>
<dbReference type="SUPFAM" id="SSF110087">
    <property type="entry name" value="DR1885-like metal-binding protein"/>
    <property type="match status" value="1"/>
</dbReference>
<feature type="signal peptide" evidence="1">
    <location>
        <begin position="1"/>
        <end position="20"/>
    </location>
</feature>
<sequence>MCNLLARCLLALGAPLSLLACTGDQHETPLQVASAWARATPPGATVGAMYFDIENRGSADKLLRVETPVSSRAELHNTTHADDRMQMRAAEGLDIPARDIVKLQPGGLHVMLVELKQPLREGESVPATLIFAKAQPLSINVPVAAIGAQGAPGTDAVGLSHQH</sequence>
<dbReference type="EMBL" id="JAEVLS010000003">
    <property type="protein sequence ID" value="MBM0105903.1"/>
    <property type="molecule type" value="Genomic_DNA"/>
</dbReference>
<evidence type="ECO:0000313" key="2">
    <source>
        <dbReference type="EMBL" id="MBM0105903.1"/>
    </source>
</evidence>
<keyword evidence="3" id="KW-1185">Reference proteome</keyword>
<dbReference type="PANTHER" id="PTHR36302">
    <property type="entry name" value="BLR7088 PROTEIN"/>
    <property type="match status" value="1"/>
</dbReference>
<evidence type="ECO:0000313" key="3">
    <source>
        <dbReference type="Proteomes" id="UP000661077"/>
    </source>
</evidence>
<dbReference type="InterPro" id="IPR058248">
    <property type="entry name" value="Lxx211020-like"/>
</dbReference>
<dbReference type="PANTHER" id="PTHR36302:SF1">
    <property type="entry name" value="COPPER CHAPERONE PCU(A)C"/>
    <property type="match status" value="1"/>
</dbReference>
<reference evidence="2 3" key="1">
    <citation type="journal article" date="2021" name="Int. J. Syst. Evol. Microbiol.">
        <title>Steroidobacter gossypii sp. nov., isolated from soil of cotton cropping field.</title>
        <authorList>
            <person name="Huang R."/>
            <person name="Yang S."/>
            <person name="Zhen C."/>
            <person name="Liu W."/>
        </authorList>
    </citation>
    <scope>NUCLEOTIDE SEQUENCE [LARGE SCALE GENOMIC DNA]</scope>
    <source>
        <strain evidence="2 3">S1-65</strain>
    </source>
</reference>
<dbReference type="Proteomes" id="UP000661077">
    <property type="component" value="Unassembled WGS sequence"/>
</dbReference>
<organism evidence="2 3">
    <name type="scientific">Steroidobacter gossypii</name>
    <dbReference type="NCBI Taxonomy" id="2805490"/>
    <lineage>
        <taxon>Bacteria</taxon>
        <taxon>Pseudomonadati</taxon>
        <taxon>Pseudomonadota</taxon>
        <taxon>Gammaproteobacteria</taxon>
        <taxon>Steroidobacterales</taxon>
        <taxon>Steroidobacteraceae</taxon>
        <taxon>Steroidobacter</taxon>
    </lineage>
</organism>
<protein>
    <submittedName>
        <fullName evidence="2">Copper chaperone PCu(A)C</fullName>
    </submittedName>
</protein>
<evidence type="ECO:0000256" key="1">
    <source>
        <dbReference type="SAM" id="SignalP"/>
    </source>
</evidence>
<accession>A0ABS1WY56</accession>
<name>A0ABS1WY56_9GAMM</name>
<keyword evidence="1" id="KW-0732">Signal</keyword>
<dbReference type="Gene3D" id="2.60.40.1890">
    <property type="entry name" value="PCu(A)C copper chaperone"/>
    <property type="match status" value="1"/>
</dbReference>